<evidence type="ECO:0000256" key="15">
    <source>
        <dbReference type="PIRSR" id="PIRSR600823-2"/>
    </source>
</evidence>
<evidence type="ECO:0000256" key="3">
    <source>
        <dbReference type="ARBA" id="ARBA00006873"/>
    </source>
</evidence>
<keyword evidence="9 19" id="KW-0560">Oxidoreductase</keyword>
<dbReference type="PROSITE" id="PS00436">
    <property type="entry name" value="PEROXIDASE_2"/>
    <property type="match status" value="1"/>
</dbReference>
<feature type="binding site" evidence="16">
    <location>
        <position position="240"/>
    </location>
    <ligand>
        <name>Ca(2+)</name>
        <dbReference type="ChEBI" id="CHEBI:29108"/>
        <label>2</label>
    </ligand>
</feature>
<proteinExistence type="inferred from homology"/>
<dbReference type="Proteomes" id="UP001151287">
    <property type="component" value="Unassembled WGS sequence"/>
</dbReference>
<feature type="site" description="Transition state stabilizer" evidence="17">
    <location>
        <position position="60"/>
    </location>
</feature>
<feature type="binding site" evidence="16">
    <location>
        <position position="70"/>
    </location>
    <ligand>
        <name>Ca(2+)</name>
        <dbReference type="ChEBI" id="CHEBI:29108"/>
        <label>1</label>
    </ligand>
</feature>
<evidence type="ECO:0000313" key="22">
    <source>
        <dbReference type="Proteomes" id="UP001151287"/>
    </source>
</evidence>
<name>A0A9Q0CQH3_9POAL</name>
<comment type="similarity">
    <text evidence="19">Belongs to the peroxidase family. Classical plant (class III) peroxidase subfamily.</text>
</comment>
<dbReference type="PANTHER" id="PTHR31517:SF84">
    <property type="entry name" value="PEROXIDASE"/>
    <property type="match status" value="1"/>
</dbReference>
<comment type="function">
    <text evidence="2">Removal of H(2)O(2), oxidation of toxic reductants, biosynthesis and degradation of lignin, suberization, auxin catabolism, response to environmental stresses such as wounding, pathogen attack and oxidative stress. These functions might be dependent on each isozyme/isoform in each plant tissue.</text>
</comment>
<comment type="subcellular location">
    <subcellularLocation>
        <location evidence="19">Secreted</location>
    </subcellularLocation>
</comment>
<evidence type="ECO:0000259" key="20">
    <source>
        <dbReference type="PROSITE" id="PS50873"/>
    </source>
</evidence>
<evidence type="ECO:0000256" key="10">
    <source>
        <dbReference type="ARBA" id="ARBA00023004"/>
    </source>
</evidence>
<feature type="active site" description="Proton acceptor" evidence="14">
    <location>
        <position position="64"/>
    </location>
</feature>
<protein>
    <recommendedName>
        <fullName evidence="4 19">Peroxidase</fullName>
        <ecNumber evidence="4 19">1.11.1.7</ecNumber>
    </recommendedName>
</protein>
<evidence type="ECO:0000256" key="4">
    <source>
        <dbReference type="ARBA" id="ARBA00012313"/>
    </source>
</evidence>
<feature type="binding site" evidence="16">
    <location>
        <position position="65"/>
    </location>
    <ligand>
        <name>Ca(2+)</name>
        <dbReference type="ChEBI" id="CHEBI:29108"/>
        <label>1</label>
    </ligand>
</feature>
<feature type="domain" description="Plant heme peroxidase family profile" evidence="20">
    <location>
        <begin position="29"/>
        <end position="321"/>
    </location>
</feature>
<dbReference type="Gene3D" id="1.10.520.10">
    <property type="match status" value="1"/>
</dbReference>
<feature type="binding site" description="axial binding residue" evidence="16">
    <location>
        <position position="192"/>
    </location>
    <ligand>
        <name>heme b</name>
        <dbReference type="ChEBI" id="CHEBI:60344"/>
    </ligand>
    <ligandPart>
        <name>Fe</name>
        <dbReference type="ChEBI" id="CHEBI:18248"/>
    </ligandPart>
</feature>
<feature type="binding site" evidence="16">
    <location>
        <position position="248"/>
    </location>
    <ligand>
        <name>Ca(2+)</name>
        <dbReference type="ChEBI" id="CHEBI:29108"/>
        <label>2</label>
    </ligand>
</feature>
<keyword evidence="19" id="KW-0732">Signal</keyword>
<dbReference type="EMBL" id="JAMQYH010000002">
    <property type="protein sequence ID" value="KAJ1697699.1"/>
    <property type="molecule type" value="Genomic_DNA"/>
</dbReference>
<keyword evidence="10 16" id="KW-0408">Iron</keyword>
<dbReference type="InterPro" id="IPR002016">
    <property type="entry name" value="Haem_peroxidase"/>
</dbReference>
<feature type="signal peptide" evidence="19">
    <location>
        <begin position="1"/>
        <end position="21"/>
    </location>
</feature>
<comment type="catalytic activity">
    <reaction evidence="1 19">
        <text>2 a phenolic donor + H2O2 = 2 a phenolic radical donor + 2 H2O</text>
        <dbReference type="Rhea" id="RHEA:56136"/>
        <dbReference type="ChEBI" id="CHEBI:15377"/>
        <dbReference type="ChEBI" id="CHEBI:16240"/>
        <dbReference type="ChEBI" id="CHEBI:139520"/>
        <dbReference type="ChEBI" id="CHEBI:139521"/>
        <dbReference type="EC" id="1.11.1.7"/>
    </reaction>
</comment>
<comment type="similarity">
    <text evidence="3">Belongs to the peroxidase family. Ascorbate peroxidase subfamily.</text>
</comment>
<evidence type="ECO:0000256" key="14">
    <source>
        <dbReference type="PIRSR" id="PIRSR600823-1"/>
    </source>
</evidence>
<feature type="binding site" evidence="16">
    <location>
        <position position="85"/>
    </location>
    <ligand>
        <name>Ca(2+)</name>
        <dbReference type="ChEBI" id="CHEBI:29108"/>
        <label>1</label>
    </ligand>
</feature>
<keyword evidence="5 19" id="KW-0575">Peroxidase</keyword>
<feature type="binding site" evidence="16">
    <location>
        <position position="74"/>
    </location>
    <ligand>
        <name>Ca(2+)</name>
        <dbReference type="ChEBI" id="CHEBI:29108"/>
        <label>1</label>
    </ligand>
</feature>
<evidence type="ECO:0000256" key="18">
    <source>
        <dbReference type="PIRSR" id="PIRSR600823-5"/>
    </source>
</evidence>
<feature type="disulfide bond" evidence="18">
    <location>
        <begin position="119"/>
        <end position="317"/>
    </location>
</feature>
<comment type="caution">
    <text evidence="21">The sequence shown here is derived from an EMBL/GenBank/DDBJ whole genome shotgun (WGS) entry which is preliminary data.</text>
</comment>
<evidence type="ECO:0000256" key="17">
    <source>
        <dbReference type="PIRSR" id="PIRSR600823-4"/>
    </source>
</evidence>
<feature type="binding site" evidence="15">
    <location>
        <position position="161"/>
    </location>
    <ligand>
        <name>substrate</name>
    </ligand>
</feature>
<evidence type="ECO:0000256" key="2">
    <source>
        <dbReference type="ARBA" id="ARBA00002322"/>
    </source>
</evidence>
<dbReference type="PROSITE" id="PS00435">
    <property type="entry name" value="PEROXIDASE_1"/>
    <property type="match status" value="1"/>
</dbReference>
<feature type="binding site" evidence="16">
    <location>
        <position position="243"/>
    </location>
    <ligand>
        <name>Ca(2+)</name>
        <dbReference type="ChEBI" id="CHEBI:29108"/>
        <label>2</label>
    </ligand>
</feature>
<dbReference type="InterPro" id="IPR019793">
    <property type="entry name" value="Peroxidases_heam-ligand_BS"/>
</dbReference>
<feature type="binding site" evidence="16">
    <location>
        <position position="193"/>
    </location>
    <ligand>
        <name>Ca(2+)</name>
        <dbReference type="ChEBI" id="CHEBI:29108"/>
        <label>2</label>
    </ligand>
</feature>
<evidence type="ECO:0000256" key="1">
    <source>
        <dbReference type="ARBA" id="ARBA00000189"/>
    </source>
</evidence>
<keyword evidence="6 19" id="KW-0349">Heme</keyword>
<dbReference type="GO" id="GO:0046872">
    <property type="term" value="F:metal ion binding"/>
    <property type="evidence" value="ECO:0007669"/>
    <property type="project" value="UniProtKB-UniRule"/>
</dbReference>
<evidence type="ECO:0000256" key="19">
    <source>
        <dbReference type="RuleBase" id="RU362060"/>
    </source>
</evidence>
<dbReference type="InterPro" id="IPR010255">
    <property type="entry name" value="Haem_peroxidase_sf"/>
</dbReference>
<dbReference type="FunFam" id="1.10.420.10:FF:000006">
    <property type="entry name" value="Peroxidase"/>
    <property type="match status" value="1"/>
</dbReference>
<keyword evidence="19" id="KW-0964">Secreted</keyword>
<dbReference type="InterPro" id="IPR000823">
    <property type="entry name" value="Peroxidase_pln"/>
</dbReference>
<evidence type="ECO:0000256" key="13">
    <source>
        <dbReference type="ARBA" id="ARBA00023324"/>
    </source>
</evidence>
<evidence type="ECO:0000256" key="8">
    <source>
        <dbReference type="ARBA" id="ARBA00022837"/>
    </source>
</evidence>
<gene>
    <name evidence="21" type="ORF">LUZ63_006211</name>
</gene>
<dbReference type="OrthoDB" id="601219at2759"/>
<keyword evidence="11 18" id="KW-1015">Disulfide bond</keyword>
<dbReference type="GO" id="GO:0005576">
    <property type="term" value="C:extracellular region"/>
    <property type="evidence" value="ECO:0007669"/>
    <property type="project" value="UniProtKB-SubCell"/>
</dbReference>
<keyword evidence="13 19" id="KW-0376">Hydrogen peroxide</keyword>
<dbReference type="PRINTS" id="PR00458">
    <property type="entry name" value="PEROXIDASE"/>
</dbReference>
<keyword evidence="8 16" id="KW-0106">Calcium</keyword>
<dbReference type="PANTHER" id="PTHR31517">
    <property type="match status" value="1"/>
</dbReference>
<reference evidence="21" key="1">
    <citation type="journal article" date="2022" name="Cell">
        <title>Repeat-based holocentromeres influence genome architecture and karyotype evolution.</title>
        <authorList>
            <person name="Hofstatter P.G."/>
            <person name="Thangavel G."/>
            <person name="Lux T."/>
            <person name="Neumann P."/>
            <person name="Vondrak T."/>
            <person name="Novak P."/>
            <person name="Zhang M."/>
            <person name="Costa L."/>
            <person name="Castellani M."/>
            <person name="Scott A."/>
            <person name="Toegelov H."/>
            <person name="Fuchs J."/>
            <person name="Mata-Sucre Y."/>
            <person name="Dias Y."/>
            <person name="Vanzela A.L.L."/>
            <person name="Huettel B."/>
            <person name="Almeida C.C.S."/>
            <person name="Simkova H."/>
            <person name="Souza G."/>
            <person name="Pedrosa-Harand A."/>
            <person name="Macas J."/>
            <person name="Mayer K.F.X."/>
            <person name="Houben A."/>
            <person name="Marques A."/>
        </authorList>
    </citation>
    <scope>NUCLEOTIDE SEQUENCE</scope>
    <source>
        <strain evidence="21">RhyBre1mFocal</strain>
    </source>
</reference>
<feature type="disulfide bond" evidence="18">
    <location>
        <begin position="66"/>
        <end position="71"/>
    </location>
</feature>
<keyword evidence="12" id="KW-0325">Glycoprotein</keyword>
<dbReference type="AlphaFoldDB" id="A0A9Q0CQH3"/>
<evidence type="ECO:0000256" key="6">
    <source>
        <dbReference type="ARBA" id="ARBA00022617"/>
    </source>
</evidence>
<dbReference type="InterPro" id="IPR019794">
    <property type="entry name" value="Peroxidases_AS"/>
</dbReference>
<dbReference type="CDD" id="cd00693">
    <property type="entry name" value="secretory_peroxidase"/>
    <property type="match status" value="1"/>
</dbReference>
<dbReference type="PRINTS" id="PR00461">
    <property type="entry name" value="PLPEROXIDASE"/>
</dbReference>
<dbReference type="InterPro" id="IPR033905">
    <property type="entry name" value="Secretory_peroxidase"/>
</dbReference>
<comment type="cofactor">
    <cofactor evidence="16 19">
        <name>Ca(2+)</name>
        <dbReference type="ChEBI" id="CHEBI:29108"/>
    </cofactor>
    <text evidence="16 19">Binds 2 calcium ions per subunit.</text>
</comment>
<dbReference type="GO" id="GO:0020037">
    <property type="term" value="F:heme binding"/>
    <property type="evidence" value="ECO:0007669"/>
    <property type="project" value="UniProtKB-UniRule"/>
</dbReference>
<dbReference type="Gene3D" id="1.10.420.10">
    <property type="entry name" value="Peroxidase, domain 2"/>
    <property type="match status" value="1"/>
</dbReference>
<keyword evidence="7 16" id="KW-0479">Metal-binding</keyword>
<evidence type="ECO:0000256" key="5">
    <source>
        <dbReference type="ARBA" id="ARBA00022559"/>
    </source>
</evidence>
<feature type="disulfide bond" evidence="18">
    <location>
        <begin position="199"/>
        <end position="227"/>
    </location>
</feature>
<dbReference type="Pfam" id="PF00141">
    <property type="entry name" value="peroxidase"/>
    <property type="match status" value="1"/>
</dbReference>
<evidence type="ECO:0000256" key="7">
    <source>
        <dbReference type="ARBA" id="ARBA00022723"/>
    </source>
</evidence>
<evidence type="ECO:0000256" key="9">
    <source>
        <dbReference type="ARBA" id="ARBA00023002"/>
    </source>
</evidence>
<sequence>MKNRAILFTLFLLYVMVPASSRGVGHHKHTNRCPEAENIVKFVVEKAMNDTPGIGAGLIRLLFHDCFVGGCDGSVLLDPSDRNPEPEKIAAKNLGLRGFEVIDEAKRLLEIFCPHVVSCADILAFAARDAAEILNGARYNVSAGRLDGKVSSAAEAEKNLPPPTFNLEELQDLFVNKKNLTTEDLVVLSGAHTIGRSHCSSFTKRLNPNIDPTLDQEFAINTLQPLCPPYANADGVAHLDYATPVELDSQYYKNVLDRKTVFFSDWSLLTSNETRDLVVQYATKPGDWEADFAVSMAKLSTLDVITDRKKGEIRRCCRSVNY</sequence>
<accession>A0A9Q0CQH3</accession>
<dbReference type="GO" id="GO:0042744">
    <property type="term" value="P:hydrogen peroxide catabolic process"/>
    <property type="evidence" value="ECO:0007669"/>
    <property type="project" value="UniProtKB-KW"/>
</dbReference>
<evidence type="ECO:0000313" key="21">
    <source>
        <dbReference type="EMBL" id="KAJ1697699.1"/>
    </source>
</evidence>
<feature type="binding site" evidence="16">
    <location>
        <position position="68"/>
    </location>
    <ligand>
        <name>Ca(2+)</name>
        <dbReference type="ChEBI" id="CHEBI:29108"/>
        <label>1</label>
    </ligand>
</feature>
<evidence type="ECO:0000256" key="16">
    <source>
        <dbReference type="PIRSR" id="PIRSR600823-3"/>
    </source>
</evidence>
<feature type="chain" id="PRO_5040540728" description="Peroxidase" evidence="19">
    <location>
        <begin position="22"/>
        <end position="322"/>
    </location>
</feature>
<evidence type="ECO:0000256" key="11">
    <source>
        <dbReference type="ARBA" id="ARBA00023157"/>
    </source>
</evidence>
<dbReference type="SUPFAM" id="SSF48113">
    <property type="entry name" value="Heme-dependent peroxidases"/>
    <property type="match status" value="1"/>
</dbReference>
<dbReference type="GO" id="GO:0140825">
    <property type="term" value="F:lactoperoxidase activity"/>
    <property type="evidence" value="ECO:0007669"/>
    <property type="project" value="UniProtKB-EC"/>
</dbReference>
<comment type="cofactor">
    <cofactor evidence="16 19">
        <name>heme b</name>
        <dbReference type="ChEBI" id="CHEBI:60344"/>
    </cofactor>
    <text evidence="16 19">Binds 1 heme b (iron(II)-protoporphyrin IX) group per subunit.</text>
</comment>
<evidence type="ECO:0000256" key="12">
    <source>
        <dbReference type="ARBA" id="ARBA00023180"/>
    </source>
</evidence>
<organism evidence="21 22">
    <name type="scientific">Rhynchospora breviuscula</name>
    <dbReference type="NCBI Taxonomy" id="2022672"/>
    <lineage>
        <taxon>Eukaryota</taxon>
        <taxon>Viridiplantae</taxon>
        <taxon>Streptophyta</taxon>
        <taxon>Embryophyta</taxon>
        <taxon>Tracheophyta</taxon>
        <taxon>Spermatophyta</taxon>
        <taxon>Magnoliopsida</taxon>
        <taxon>Liliopsida</taxon>
        <taxon>Poales</taxon>
        <taxon>Cyperaceae</taxon>
        <taxon>Cyperoideae</taxon>
        <taxon>Rhynchosporeae</taxon>
        <taxon>Rhynchospora</taxon>
    </lineage>
</organism>
<dbReference type="PROSITE" id="PS50873">
    <property type="entry name" value="PEROXIDASE_4"/>
    <property type="match status" value="1"/>
</dbReference>
<dbReference type="FunFam" id="1.10.520.10:FF:000008">
    <property type="entry name" value="Peroxidase"/>
    <property type="match status" value="1"/>
</dbReference>
<keyword evidence="22" id="KW-1185">Reference proteome</keyword>
<dbReference type="GO" id="GO:0006979">
    <property type="term" value="P:response to oxidative stress"/>
    <property type="evidence" value="ECO:0007669"/>
    <property type="project" value="UniProtKB-UniRule"/>
</dbReference>
<feature type="binding site" evidence="16">
    <location>
        <position position="72"/>
    </location>
    <ligand>
        <name>Ca(2+)</name>
        <dbReference type="ChEBI" id="CHEBI:29108"/>
        <label>1</label>
    </ligand>
</feature>
<dbReference type="EC" id="1.11.1.7" evidence="4 19"/>
<feature type="disulfide bond" evidence="18">
    <location>
        <begin position="33"/>
        <end position="113"/>
    </location>
</feature>